<feature type="chain" id="PRO_5022661304" evidence="1">
    <location>
        <begin position="26"/>
        <end position="187"/>
    </location>
</feature>
<keyword evidence="4" id="KW-1185">Reference proteome</keyword>
<evidence type="ECO:0000256" key="1">
    <source>
        <dbReference type="SAM" id="SignalP"/>
    </source>
</evidence>
<dbReference type="Gene3D" id="3.30.160.670">
    <property type="match status" value="1"/>
</dbReference>
<keyword evidence="1" id="KW-0732">Signal</keyword>
<accession>A0A5C4S1L6</accession>
<sequence length="187" mass="21249">MKMLRSLGVGIIVMLLGACSTMSVVSDYDTNADFSAYSTYRWPAENEGIRKGDMLVEQPLIYKRVQAAVEKELAGMGYSLRTREGADLIVHVHAGVKRMKTFEHRPGIEFSLGGGWYRPWWGPYGGYTYVSYYEEGSLVIDFIDARTRDLVWRGMATDIVREYDTPEAMQRDIDKAVSKILARFPAR</sequence>
<protein>
    <submittedName>
        <fullName evidence="3">DUF4136 domain-containing protein</fullName>
    </submittedName>
</protein>
<dbReference type="PROSITE" id="PS51257">
    <property type="entry name" value="PROKAR_LIPOPROTEIN"/>
    <property type="match status" value="1"/>
</dbReference>
<organism evidence="3 4">
    <name type="scientific">Prosthecochloris vibrioformis</name>
    <name type="common">Chlorobium vibrioforme</name>
    <dbReference type="NCBI Taxonomy" id="1098"/>
    <lineage>
        <taxon>Bacteria</taxon>
        <taxon>Pseudomonadati</taxon>
        <taxon>Chlorobiota</taxon>
        <taxon>Chlorobiia</taxon>
        <taxon>Chlorobiales</taxon>
        <taxon>Chlorobiaceae</taxon>
        <taxon>Prosthecochloris</taxon>
    </lineage>
</organism>
<evidence type="ECO:0000313" key="4">
    <source>
        <dbReference type="Proteomes" id="UP000309544"/>
    </source>
</evidence>
<feature type="signal peptide" evidence="1">
    <location>
        <begin position="1"/>
        <end position="25"/>
    </location>
</feature>
<dbReference type="Pfam" id="PF13590">
    <property type="entry name" value="DUF4136"/>
    <property type="match status" value="1"/>
</dbReference>
<dbReference type="InterPro" id="IPR025411">
    <property type="entry name" value="DUF4136"/>
</dbReference>
<feature type="domain" description="DUF4136" evidence="2">
    <location>
        <begin position="24"/>
        <end position="185"/>
    </location>
</feature>
<name>A0A5C4S1L6_PROVB</name>
<dbReference type="RefSeq" id="WP_068866776.1">
    <property type="nucleotide sequence ID" value="NZ_VDCI01000002.1"/>
</dbReference>
<evidence type="ECO:0000313" key="3">
    <source>
        <dbReference type="EMBL" id="TNJ37354.1"/>
    </source>
</evidence>
<evidence type="ECO:0000259" key="2">
    <source>
        <dbReference type="Pfam" id="PF13590"/>
    </source>
</evidence>
<dbReference type="EMBL" id="VDCI01000002">
    <property type="protein sequence ID" value="TNJ37354.1"/>
    <property type="molecule type" value="Genomic_DNA"/>
</dbReference>
<dbReference type="AlphaFoldDB" id="A0A5C4S1L6"/>
<dbReference type="Proteomes" id="UP000309544">
    <property type="component" value="Unassembled WGS sequence"/>
</dbReference>
<gene>
    <name evidence="3" type="ORF">FGF68_03820</name>
</gene>
<reference evidence="3 4" key="1">
    <citation type="submission" date="2019-05" db="EMBL/GenBank/DDBJ databases">
        <title>Draft Whole-Genome sequence of the green sulfur bacterium Prosthecochloris vibrioformis DSM 260.</title>
        <authorList>
            <person name="Meyer T.E."/>
            <person name="Kyndt J.A."/>
        </authorList>
    </citation>
    <scope>NUCLEOTIDE SEQUENCE [LARGE SCALE GENOMIC DNA]</scope>
    <source>
        <strain evidence="3 4">DSM 260</strain>
    </source>
</reference>
<proteinExistence type="predicted"/>
<comment type="caution">
    <text evidence="3">The sequence shown here is derived from an EMBL/GenBank/DDBJ whole genome shotgun (WGS) entry which is preliminary data.</text>
</comment>